<dbReference type="eggNOG" id="COG1659">
    <property type="taxonomic scope" value="Bacteria"/>
</dbReference>
<dbReference type="Pfam" id="PF04454">
    <property type="entry name" value="Linocin_M18"/>
    <property type="match status" value="1"/>
</dbReference>
<dbReference type="InterPro" id="IPR007544">
    <property type="entry name" value="ENCAP"/>
</dbReference>
<name>D4H156_DENA2</name>
<evidence type="ECO:0000256" key="1">
    <source>
        <dbReference type="ARBA" id="ARBA00033738"/>
    </source>
</evidence>
<protein>
    <submittedName>
        <fullName evidence="4">Linocin_M18 bacteriocin protein</fullName>
    </submittedName>
</protein>
<dbReference type="KEGG" id="dap:Dacet_1956"/>
<dbReference type="NCBIfam" id="NF041155">
    <property type="entry name" value="encap_f1"/>
    <property type="match status" value="1"/>
</dbReference>
<keyword evidence="3" id="KW-1284">Encapsulin nanocompartment</keyword>
<dbReference type="OrthoDB" id="2922at2"/>
<dbReference type="PaxDb" id="522772-Dacet_1956"/>
<dbReference type="PANTHER" id="PTHR37165">
    <property type="entry name" value="PEPTIDASE U56 FAMILY"/>
    <property type="match status" value="1"/>
</dbReference>
<dbReference type="HOGENOM" id="CLU_089875_1_0_0"/>
<gene>
    <name evidence="4" type="ordered locus">Dacet_1956</name>
</gene>
<reference evidence="4 5" key="1">
    <citation type="journal article" date="2010" name="Stand. Genomic Sci.">
        <title>Complete genome sequence of Denitrovibrio acetiphilus type strain (N2460).</title>
        <authorList>
            <person name="Kiss H."/>
            <person name="Lang E."/>
            <person name="Lapidus A."/>
            <person name="Copeland A."/>
            <person name="Nolan M."/>
            <person name="Glavina Del Rio T."/>
            <person name="Chen F."/>
            <person name="Lucas S."/>
            <person name="Tice H."/>
            <person name="Cheng J.F."/>
            <person name="Han C."/>
            <person name="Goodwin L."/>
            <person name="Pitluck S."/>
            <person name="Liolios K."/>
            <person name="Pati A."/>
            <person name="Ivanova N."/>
            <person name="Mavromatis K."/>
            <person name="Chen A."/>
            <person name="Palaniappan K."/>
            <person name="Land M."/>
            <person name="Hauser L."/>
            <person name="Chang Y.J."/>
            <person name="Jeffries C.D."/>
            <person name="Detter J.C."/>
            <person name="Brettin T."/>
            <person name="Spring S."/>
            <person name="Rohde M."/>
            <person name="Goker M."/>
            <person name="Woyke T."/>
            <person name="Bristow J."/>
            <person name="Eisen J.A."/>
            <person name="Markowitz V."/>
            <person name="Hugenholtz P."/>
            <person name="Kyrpides N.C."/>
            <person name="Klenk H.P."/>
        </authorList>
    </citation>
    <scope>NUCLEOTIDE SEQUENCE [LARGE SCALE GENOMIC DNA]</scope>
    <source>
        <strain evidence="5">DSM 12809 / NBRC 114555 / N2460</strain>
    </source>
</reference>
<dbReference type="Gene3D" id="3.30.2400.30">
    <property type="match status" value="1"/>
</dbReference>
<dbReference type="RefSeq" id="WP_013011229.1">
    <property type="nucleotide sequence ID" value="NC_013943.1"/>
</dbReference>
<evidence type="ECO:0000313" key="5">
    <source>
        <dbReference type="Proteomes" id="UP000002012"/>
    </source>
</evidence>
<dbReference type="InterPro" id="IPR051429">
    <property type="entry name" value="Encapsulin_nc"/>
</dbReference>
<dbReference type="Proteomes" id="UP000002012">
    <property type="component" value="Chromosome"/>
</dbReference>
<accession>D4H156</accession>
<proteinExistence type="inferred from homology"/>
<dbReference type="GO" id="GO:0140737">
    <property type="term" value="C:encapsulin nanocompartment"/>
    <property type="evidence" value="ECO:0007669"/>
    <property type="project" value="UniProtKB-SubCell"/>
</dbReference>
<dbReference type="AlphaFoldDB" id="D4H156"/>
<dbReference type="InParanoid" id="D4H156"/>
<evidence type="ECO:0000313" key="4">
    <source>
        <dbReference type="EMBL" id="ADD68719.1"/>
    </source>
</evidence>
<evidence type="ECO:0000256" key="3">
    <source>
        <dbReference type="ARBA" id="ARBA00033787"/>
    </source>
</evidence>
<evidence type="ECO:0000256" key="2">
    <source>
        <dbReference type="ARBA" id="ARBA00033743"/>
    </source>
</evidence>
<organism evidence="4 5">
    <name type="scientific">Denitrovibrio acetiphilus (strain DSM 12809 / NBRC 114555 / N2460)</name>
    <dbReference type="NCBI Taxonomy" id="522772"/>
    <lineage>
        <taxon>Bacteria</taxon>
        <taxon>Pseudomonadati</taxon>
        <taxon>Deferribacterota</taxon>
        <taxon>Deferribacteres</taxon>
        <taxon>Deferribacterales</taxon>
        <taxon>Geovibrionaceae</taxon>
        <taxon>Denitrovibrio</taxon>
    </lineage>
</organism>
<dbReference type="PANTHER" id="PTHR37165:SF1">
    <property type="entry name" value="TYPE 1 ENCAPSULIN SHELL PROTEIN"/>
    <property type="match status" value="1"/>
</dbReference>
<comment type="similarity">
    <text evidence="2">Belongs to the encapsulin family. Family 1 subfamily.</text>
</comment>
<dbReference type="MEROPS" id="U56.001"/>
<dbReference type="Gene3D" id="3.30.2320.10">
    <property type="entry name" value="hypothetical protein PF0899 domain"/>
    <property type="match status" value="1"/>
</dbReference>
<dbReference type="EMBL" id="CP001968">
    <property type="protein sequence ID" value="ADD68719.1"/>
    <property type="molecule type" value="Genomic_DNA"/>
</dbReference>
<keyword evidence="5" id="KW-1185">Reference proteome</keyword>
<comment type="subcellular location">
    <subcellularLocation>
        <location evidence="1">Encapsulin nanocompartment</location>
    </subcellularLocation>
</comment>
<sequence>MNLLRKDFAPIGSAAWDEINTIAKETLKANLSARRFADVEGPYGINFAAVNLGRLKISDNKSPKDVVYGVNTVLPLVEARINFSLDIWELDNIDRGAKDIALDDLAEAARKMADFEENAVYNGFKDSGIVGLNQVAAKNRINMTLDKDNLVDAISEAQGRMRKEGIASGANLVVNPALWQFLAHVVPGGTLGDTVRRQIKGDIIYSETVDGALLVADREGDVELTTGQDFAIGYHSHDASKVNLFLTESFTFRVITPEAVIGFSLK</sequence>
<dbReference type="PIRSF" id="PIRSF019254">
    <property type="entry name" value="CFP29"/>
    <property type="match status" value="1"/>
</dbReference>